<keyword evidence="2" id="KW-0677">Repeat</keyword>
<organism evidence="5 6">
    <name type="scientific">Hypsizygus marmoreus</name>
    <name type="common">White beech mushroom</name>
    <name type="synonym">Agaricus marmoreus</name>
    <dbReference type="NCBI Taxonomy" id="39966"/>
    <lineage>
        <taxon>Eukaryota</taxon>
        <taxon>Fungi</taxon>
        <taxon>Dikarya</taxon>
        <taxon>Basidiomycota</taxon>
        <taxon>Agaricomycotina</taxon>
        <taxon>Agaricomycetes</taxon>
        <taxon>Agaricomycetidae</taxon>
        <taxon>Agaricales</taxon>
        <taxon>Tricholomatineae</taxon>
        <taxon>Lyophyllaceae</taxon>
        <taxon>Hypsizygus</taxon>
    </lineage>
</organism>
<dbReference type="GO" id="GO:0045490">
    <property type="term" value="P:pectin catabolic process"/>
    <property type="evidence" value="ECO:0007669"/>
    <property type="project" value="TreeGrafter"/>
</dbReference>
<dbReference type="InParanoid" id="A0A369J444"/>
<dbReference type="InterPro" id="IPR011050">
    <property type="entry name" value="Pectin_lyase_fold/virulence"/>
</dbReference>
<accession>A0A369J444</accession>
<dbReference type="Proteomes" id="UP000076154">
    <property type="component" value="Unassembled WGS sequence"/>
</dbReference>
<evidence type="ECO:0000256" key="4">
    <source>
        <dbReference type="SAM" id="SignalP"/>
    </source>
</evidence>
<feature type="chain" id="PRO_5016612457" evidence="4">
    <location>
        <begin position="17"/>
        <end position="102"/>
    </location>
</feature>
<evidence type="ECO:0000256" key="2">
    <source>
        <dbReference type="ARBA" id="ARBA00022737"/>
    </source>
</evidence>
<feature type="signal peptide" evidence="4">
    <location>
        <begin position="1"/>
        <end position="16"/>
    </location>
</feature>
<keyword evidence="6" id="KW-1185">Reference proteome</keyword>
<dbReference type="InterPro" id="IPR050434">
    <property type="entry name" value="Glycosyl_hydrlase_28"/>
</dbReference>
<dbReference type="InterPro" id="IPR012334">
    <property type="entry name" value="Pectin_lyas_fold"/>
</dbReference>
<dbReference type="Gene3D" id="2.160.20.10">
    <property type="entry name" value="Single-stranded right-handed beta-helix, Pectin lyase-like"/>
    <property type="match status" value="1"/>
</dbReference>
<dbReference type="GO" id="GO:0005576">
    <property type="term" value="C:extracellular region"/>
    <property type="evidence" value="ECO:0007669"/>
    <property type="project" value="TreeGrafter"/>
</dbReference>
<keyword evidence="3" id="KW-0961">Cell wall biogenesis/degradation</keyword>
<comment type="caution">
    <text evidence="5">The sequence shown here is derived from an EMBL/GenBank/DDBJ whole genome shotgun (WGS) entry which is preliminary data.</text>
</comment>
<reference evidence="5" key="1">
    <citation type="submission" date="2018-04" db="EMBL/GenBank/DDBJ databases">
        <title>Whole genome sequencing of Hypsizygus marmoreus.</title>
        <authorList>
            <person name="Choi I.-G."/>
            <person name="Min B."/>
            <person name="Kim J.-G."/>
            <person name="Kim S."/>
            <person name="Oh Y.-L."/>
            <person name="Kong W.-S."/>
            <person name="Park H."/>
            <person name="Jeong J."/>
            <person name="Song E.-S."/>
        </authorList>
    </citation>
    <scope>NUCLEOTIDE SEQUENCE [LARGE SCALE GENOMIC DNA]</scope>
    <source>
        <strain evidence="5">51987-8</strain>
    </source>
</reference>
<evidence type="ECO:0000256" key="1">
    <source>
        <dbReference type="ARBA" id="ARBA00022729"/>
    </source>
</evidence>
<proteinExistence type="predicted"/>
<dbReference type="PANTHER" id="PTHR31884">
    <property type="entry name" value="POLYGALACTURONASE"/>
    <property type="match status" value="1"/>
</dbReference>
<dbReference type="EMBL" id="LUEZ02000122">
    <property type="protein sequence ID" value="RDB16748.1"/>
    <property type="molecule type" value="Genomic_DNA"/>
</dbReference>
<protein>
    <submittedName>
        <fullName evidence="5">Endopolygalacturonase A</fullName>
    </submittedName>
</protein>
<dbReference type="GO" id="GO:0004650">
    <property type="term" value="F:polygalacturonase activity"/>
    <property type="evidence" value="ECO:0007669"/>
    <property type="project" value="TreeGrafter"/>
</dbReference>
<name>A0A369J444_HYPMA</name>
<dbReference type="GO" id="GO:0071555">
    <property type="term" value="P:cell wall organization"/>
    <property type="evidence" value="ECO:0007669"/>
    <property type="project" value="UniProtKB-KW"/>
</dbReference>
<evidence type="ECO:0000256" key="3">
    <source>
        <dbReference type="ARBA" id="ARBA00023316"/>
    </source>
</evidence>
<keyword evidence="1 4" id="KW-0732">Signal</keyword>
<sequence>MLTALLVSCAIGVAYAAEACTGTISSLADVTAAVACTTVNINGFTVPAGKALTLNLATGTTVNMNGDILFGNLSWAGPLFTVSGTSITFNGNGYKFDGGGPF</sequence>
<dbReference type="AlphaFoldDB" id="A0A369J444"/>
<dbReference type="OrthoDB" id="1546079at2759"/>
<dbReference type="PANTHER" id="PTHR31884:SF1">
    <property type="entry name" value="POLYGALACTURONASE"/>
    <property type="match status" value="1"/>
</dbReference>
<gene>
    <name evidence="5" type="primary">pgaA</name>
    <name evidence="5" type="ORF">Hypma_002412</name>
</gene>
<evidence type="ECO:0000313" key="5">
    <source>
        <dbReference type="EMBL" id="RDB16748.1"/>
    </source>
</evidence>
<evidence type="ECO:0000313" key="6">
    <source>
        <dbReference type="Proteomes" id="UP000076154"/>
    </source>
</evidence>
<dbReference type="STRING" id="39966.A0A369J444"/>
<dbReference type="SUPFAM" id="SSF51126">
    <property type="entry name" value="Pectin lyase-like"/>
    <property type="match status" value="1"/>
</dbReference>